<dbReference type="InterPro" id="IPR036188">
    <property type="entry name" value="FAD/NAD-bd_sf"/>
</dbReference>
<evidence type="ECO:0000313" key="3">
    <source>
        <dbReference type="Proteomes" id="UP000295706"/>
    </source>
</evidence>
<feature type="domain" description="FAD-binding" evidence="1">
    <location>
        <begin position="4"/>
        <end position="61"/>
    </location>
</feature>
<keyword evidence="3" id="KW-1185">Reference proteome</keyword>
<name>A0A4R4KAB8_9BACT</name>
<dbReference type="Gene3D" id="3.50.50.60">
    <property type="entry name" value="FAD/NAD(P)-binding domain"/>
    <property type="match status" value="1"/>
</dbReference>
<dbReference type="Pfam" id="PF01494">
    <property type="entry name" value="FAD_binding_3"/>
    <property type="match status" value="1"/>
</dbReference>
<dbReference type="GO" id="GO:0071949">
    <property type="term" value="F:FAD binding"/>
    <property type="evidence" value="ECO:0007669"/>
    <property type="project" value="InterPro"/>
</dbReference>
<organism evidence="2 3">
    <name type="scientific">Arundinibacter roseus</name>
    <dbReference type="NCBI Taxonomy" id="2070510"/>
    <lineage>
        <taxon>Bacteria</taxon>
        <taxon>Pseudomonadati</taxon>
        <taxon>Bacteroidota</taxon>
        <taxon>Cytophagia</taxon>
        <taxon>Cytophagales</taxon>
        <taxon>Spirosomataceae</taxon>
        <taxon>Arundinibacter</taxon>
    </lineage>
</organism>
<dbReference type="Proteomes" id="UP000295706">
    <property type="component" value="Unassembled WGS sequence"/>
</dbReference>
<comment type="caution">
    <text evidence="2">The sequence shown here is derived from an EMBL/GenBank/DDBJ whole genome shotgun (WGS) entry which is preliminary data.</text>
</comment>
<dbReference type="InterPro" id="IPR002938">
    <property type="entry name" value="FAD-bd"/>
</dbReference>
<dbReference type="InterPro" id="IPR050407">
    <property type="entry name" value="Geranylgeranyl_reductase"/>
</dbReference>
<dbReference type="EMBL" id="SMJU01000007">
    <property type="protein sequence ID" value="TDB64543.1"/>
    <property type="molecule type" value="Genomic_DNA"/>
</dbReference>
<protein>
    <submittedName>
        <fullName evidence="2">NAD(P)/FAD-dependent oxidoreductase</fullName>
    </submittedName>
</protein>
<dbReference type="AlphaFoldDB" id="A0A4R4KAB8"/>
<dbReference type="PRINTS" id="PR00420">
    <property type="entry name" value="RNGMNOXGNASE"/>
</dbReference>
<accession>A0A4R4KAB8</accession>
<gene>
    <name evidence="2" type="ORF">EZE20_12775</name>
</gene>
<reference evidence="2 3" key="1">
    <citation type="submission" date="2019-02" db="EMBL/GenBank/DDBJ databases">
        <title>Arundinibacter roseus gen. nov., sp. nov., a new member of the family Cytophagaceae.</title>
        <authorList>
            <person name="Szuroczki S."/>
            <person name="Khayer B."/>
            <person name="Sproer C."/>
            <person name="Toumi M."/>
            <person name="Szabo A."/>
            <person name="Felfoldi T."/>
            <person name="Schumann P."/>
            <person name="Toth E."/>
        </authorList>
    </citation>
    <scope>NUCLEOTIDE SEQUENCE [LARGE SCALE GENOMIC DNA]</scope>
    <source>
        <strain evidence="2 3">DMA-k-7a</strain>
    </source>
</reference>
<dbReference type="PANTHER" id="PTHR42685:SF22">
    <property type="entry name" value="CONDITIONED MEDIUM FACTOR RECEPTOR 1"/>
    <property type="match status" value="1"/>
</dbReference>
<dbReference type="OrthoDB" id="1142316at2"/>
<evidence type="ECO:0000313" key="2">
    <source>
        <dbReference type="EMBL" id="TDB64543.1"/>
    </source>
</evidence>
<dbReference type="RefSeq" id="WP_132118193.1">
    <property type="nucleotide sequence ID" value="NZ_SMJU01000007.1"/>
</dbReference>
<sequence length="380" mass="43124">MTYPLVIIGGGLAGLIAALEMARAGIRVLVIERKSYPHHKVCGEYISNEVRPYLHSLGFMPEEFSSAELTQFRFTSPKGSVLDHPLDLGGFGLSRYTMDEALYKLALRAGVEFLVNTSVTEVEFRDTFFEIKTSDNQAFRAQIVHGAFGKRTRLDKQLNRKFMAKESPYVGVKYHIRGNFDRQRISLHNFENGYCGMSAIEDDKFCLCYLTERNMVRKYGSISALETNILSQNPHLKNIFEEAEFLYQKPEVINEISFEPKSCVENHILMAGDSAGLITPLCGNGMAMAIRAAFLLSQELVRYFKVHHSRALLEKSYETAWQKEFSRRLTIGRTVQKLFGRKVLSELALHFFTLTPPLLHQVIKSTHGRVMSVPTIYTGS</sequence>
<dbReference type="PANTHER" id="PTHR42685">
    <property type="entry name" value="GERANYLGERANYL DIPHOSPHATE REDUCTASE"/>
    <property type="match status" value="1"/>
</dbReference>
<proteinExistence type="predicted"/>
<dbReference type="SUPFAM" id="SSF51905">
    <property type="entry name" value="FAD/NAD(P)-binding domain"/>
    <property type="match status" value="1"/>
</dbReference>
<evidence type="ECO:0000259" key="1">
    <source>
        <dbReference type="Pfam" id="PF01494"/>
    </source>
</evidence>